<evidence type="ECO:0000256" key="6">
    <source>
        <dbReference type="ARBA" id="ARBA00040494"/>
    </source>
</evidence>
<keyword evidence="7" id="KW-0175">Coiled coil</keyword>
<comment type="caution">
    <text evidence="9">The sequence shown here is derived from an EMBL/GenBank/DDBJ whole genome shotgun (WGS) entry which is preliminary data.</text>
</comment>
<evidence type="ECO:0000313" key="9">
    <source>
        <dbReference type="EMBL" id="MBM0106889.1"/>
    </source>
</evidence>
<evidence type="ECO:0000256" key="5">
    <source>
        <dbReference type="ARBA" id="ARBA00024335"/>
    </source>
</evidence>
<keyword evidence="3" id="KW-0963">Cytoplasm</keyword>
<accession>A0ABS1X107</accession>
<evidence type="ECO:0000256" key="4">
    <source>
        <dbReference type="ARBA" id="ARBA00022927"/>
    </source>
</evidence>
<evidence type="ECO:0000256" key="7">
    <source>
        <dbReference type="SAM" id="Coils"/>
    </source>
</evidence>
<protein>
    <recommendedName>
        <fullName evidence="6">Type 3 secretion system stator protein</fullName>
    </recommendedName>
</protein>
<evidence type="ECO:0000256" key="3">
    <source>
        <dbReference type="ARBA" id="ARBA00022490"/>
    </source>
</evidence>
<gene>
    <name evidence="9" type="primary">sctL</name>
    <name evidence="9" type="ORF">JM946_19310</name>
</gene>
<dbReference type="PANTHER" id="PTHR34982">
    <property type="entry name" value="YOP PROTEINS TRANSLOCATION PROTEIN L"/>
    <property type="match status" value="1"/>
</dbReference>
<keyword evidence="2" id="KW-0813">Transport</keyword>
<evidence type="ECO:0000256" key="1">
    <source>
        <dbReference type="ARBA" id="ARBA00004496"/>
    </source>
</evidence>
<sequence length="215" mass="23664">MTALLSINRAALIAGRDPVIKADEFTAMVEARETVRLAQRAAEQLRATTEAEIEQARRRGYEAGLRKARAELSTQIAETKAQLEHSFTSLEARIVQTVLKAVQQILANTSDRALLEPLIRRVLAQAKSDTPLRLRVSAEQFDPANDAVSSLLKEFPQVEWIDVAKDPNASRGTCVLESEFGVIDGSIDTQLAALRRGLLNAFVGKRLASDLRSEE</sequence>
<dbReference type="NCBIfam" id="TIGR02499">
    <property type="entry name" value="HrpE_YscL_not"/>
    <property type="match status" value="1"/>
</dbReference>
<dbReference type="PANTHER" id="PTHR34982:SF4">
    <property type="entry name" value="TYPE 3 SECRETION SYSTEM STATOR PROTEIN"/>
    <property type="match status" value="1"/>
</dbReference>
<proteinExistence type="inferred from homology"/>
<dbReference type="EMBL" id="JAEVLS010000004">
    <property type="protein sequence ID" value="MBM0106889.1"/>
    <property type="molecule type" value="Genomic_DNA"/>
</dbReference>
<keyword evidence="4" id="KW-0653">Protein transport</keyword>
<dbReference type="Proteomes" id="UP000661077">
    <property type="component" value="Unassembled WGS sequence"/>
</dbReference>
<dbReference type="InterPro" id="IPR051472">
    <property type="entry name" value="T3SS_Stator/FliH"/>
</dbReference>
<dbReference type="RefSeq" id="WP_203169004.1">
    <property type="nucleotide sequence ID" value="NZ_JAEVLS010000004.1"/>
</dbReference>
<reference evidence="9 10" key="1">
    <citation type="journal article" date="2021" name="Int. J. Syst. Evol. Microbiol.">
        <title>Steroidobacter gossypii sp. nov., isolated from soil of cotton cropping field.</title>
        <authorList>
            <person name="Huang R."/>
            <person name="Yang S."/>
            <person name="Zhen C."/>
            <person name="Liu W."/>
        </authorList>
    </citation>
    <scope>NUCLEOTIDE SEQUENCE [LARGE SCALE GENOMIC DNA]</scope>
    <source>
        <strain evidence="9 10">S1-65</strain>
    </source>
</reference>
<dbReference type="Pfam" id="PF02108">
    <property type="entry name" value="FliH"/>
    <property type="match status" value="1"/>
</dbReference>
<comment type="similarity">
    <text evidence="5">Belongs to the SctL stator family.</text>
</comment>
<dbReference type="InterPro" id="IPR012842">
    <property type="entry name" value="T3SS_SctL/SctL2"/>
</dbReference>
<organism evidence="9 10">
    <name type="scientific">Steroidobacter gossypii</name>
    <dbReference type="NCBI Taxonomy" id="2805490"/>
    <lineage>
        <taxon>Bacteria</taxon>
        <taxon>Pseudomonadati</taxon>
        <taxon>Pseudomonadota</taxon>
        <taxon>Gammaproteobacteria</taxon>
        <taxon>Steroidobacterales</taxon>
        <taxon>Steroidobacteraceae</taxon>
        <taxon>Steroidobacter</taxon>
    </lineage>
</organism>
<feature type="domain" description="Flagellar assembly protein FliH/Type III secretion system HrpE" evidence="8">
    <location>
        <begin position="67"/>
        <end position="192"/>
    </location>
</feature>
<evidence type="ECO:0000313" key="10">
    <source>
        <dbReference type="Proteomes" id="UP000661077"/>
    </source>
</evidence>
<evidence type="ECO:0000256" key="2">
    <source>
        <dbReference type="ARBA" id="ARBA00022448"/>
    </source>
</evidence>
<comment type="subcellular location">
    <subcellularLocation>
        <location evidence="1">Cytoplasm</location>
    </subcellularLocation>
</comment>
<dbReference type="InterPro" id="IPR018035">
    <property type="entry name" value="Flagellar_FliH/T3SS_HrpE"/>
</dbReference>
<keyword evidence="10" id="KW-1185">Reference proteome</keyword>
<evidence type="ECO:0000259" key="8">
    <source>
        <dbReference type="Pfam" id="PF02108"/>
    </source>
</evidence>
<name>A0ABS1X107_9GAMM</name>
<feature type="coiled-coil region" evidence="7">
    <location>
        <begin position="28"/>
        <end position="59"/>
    </location>
</feature>